<dbReference type="InterPro" id="IPR001509">
    <property type="entry name" value="Epimerase_deHydtase"/>
</dbReference>
<feature type="domain" description="NAD-dependent epimerase/dehydratase" evidence="2">
    <location>
        <begin position="3"/>
        <end position="218"/>
    </location>
</feature>
<dbReference type="AlphaFoldDB" id="A0A9D6V448"/>
<dbReference type="Gene3D" id="3.40.50.720">
    <property type="entry name" value="NAD(P)-binding Rossmann-like Domain"/>
    <property type="match status" value="1"/>
</dbReference>
<evidence type="ECO:0000313" key="4">
    <source>
        <dbReference type="EMBL" id="MBI5250464.1"/>
    </source>
</evidence>
<dbReference type="InterPro" id="IPR036291">
    <property type="entry name" value="NAD(P)-bd_dom_sf"/>
</dbReference>
<dbReference type="NCBIfam" id="TIGR01777">
    <property type="entry name" value="yfcH"/>
    <property type="match status" value="1"/>
</dbReference>
<dbReference type="SUPFAM" id="SSF51735">
    <property type="entry name" value="NAD(P)-binding Rossmann-fold domains"/>
    <property type="match status" value="1"/>
</dbReference>
<dbReference type="InterPro" id="IPR010099">
    <property type="entry name" value="SDR39U1"/>
</dbReference>
<name>A0A9D6V448_9BACT</name>
<dbReference type="PANTHER" id="PTHR11092:SF0">
    <property type="entry name" value="EPIMERASE FAMILY PROTEIN SDR39U1"/>
    <property type="match status" value="1"/>
</dbReference>
<dbReference type="Pfam" id="PF08338">
    <property type="entry name" value="DUF1731"/>
    <property type="match status" value="1"/>
</dbReference>
<comment type="similarity">
    <text evidence="1">Belongs to the NAD(P)-dependent epimerase/dehydratase family. SDR39U1 subfamily.</text>
</comment>
<evidence type="ECO:0000256" key="1">
    <source>
        <dbReference type="ARBA" id="ARBA00009353"/>
    </source>
</evidence>
<comment type="caution">
    <text evidence="4">The sequence shown here is derived from an EMBL/GenBank/DDBJ whole genome shotgun (WGS) entry which is preliminary data.</text>
</comment>
<reference evidence="4" key="1">
    <citation type="submission" date="2020-07" db="EMBL/GenBank/DDBJ databases">
        <title>Huge and variable diversity of episymbiotic CPR bacteria and DPANN archaea in groundwater ecosystems.</title>
        <authorList>
            <person name="He C.Y."/>
            <person name="Keren R."/>
            <person name="Whittaker M."/>
            <person name="Farag I.F."/>
            <person name="Doudna J."/>
            <person name="Cate J.H.D."/>
            <person name="Banfield J.F."/>
        </authorList>
    </citation>
    <scope>NUCLEOTIDE SEQUENCE</scope>
    <source>
        <strain evidence="4">NC_groundwater_1664_Pr3_B-0.1um_52_9</strain>
    </source>
</reference>
<protein>
    <submittedName>
        <fullName evidence="4">TIGR01777 family protein</fullName>
    </submittedName>
</protein>
<accession>A0A9D6V448</accession>
<evidence type="ECO:0000259" key="3">
    <source>
        <dbReference type="Pfam" id="PF08338"/>
    </source>
</evidence>
<dbReference type="InterPro" id="IPR013549">
    <property type="entry name" value="DUF1731"/>
</dbReference>
<proteinExistence type="inferred from homology"/>
<gene>
    <name evidence="4" type="ORF">HY912_13305</name>
</gene>
<dbReference type="PANTHER" id="PTHR11092">
    <property type="entry name" value="SUGAR NUCLEOTIDE EPIMERASE RELATED"/>
    <property type="match status" value="1"/>
</dbReference>
<dbReference type="Pfam" id="PF01370">
    <property type="entry name" value="Epimerase"/>
    <property type="match status" value="1"/>
</dbReference>
<feature type="domain" description="DUF1731" evidence="3">
    <location>
        <begin position="254"/>
        <end position="300"/>
    </location>
</feature>
<dbReference type="EMBL" id="JACRDE010000346">
    <property type="protein sequence ID" value="MBI5250464.1"/>
    <property type="molecule type" value="Genomic_DNA"/>
</dbReference>
<dbReference type="CDD" id="cd05242">
    <property type="entry name" value="SDR_a8"/>
    <property type="match status" value="1"/>
</dbReference>
<organism evidence="4 5">
    <name type="scientific">Desulfomonile tiedjei</name>
    <dbReference type="NCBI Taxonomy" id="2358"/>
    <lineage>
        <taxon>Bacteria</taxon>
        <taxon>Pseudomonadati</taxon>
        <taxon>Thermodesulfobacteriota</taxon>
        <taxon>Desulfomonilia</taxon>
        <taxon>Desulfomonilales</taxon>
        <taxon>Desulfomonilaceae</taxon>
        <taxon>Desulfomonile</taxon>
    </lineage>
</organism>
<evidence type="ECO:0000259" key="2">
    <source>
        <dbReference type="Pfam" id="PF01370"/>
    </source>
</evidence>
<dbReference type="Proteomes" id="UP000807825">
    <property type="component" value="Unassembled WGS sequence"/>
</dbReference>
<sequence length="303" mass="33025">MKIFITGANGFVGSNLIRFFLKGGHQITALVRSTAKMPSGFPQGVTPVTGDPTKSGSWQDSVSGHDVLINLAGASIFQRWDEKYKQLLRDSRILTTRNLVAAIPADTASSVTLLSTSAVGYYGPTEDQELGEDSPPGDNFLARLAIDWEAEALRAVEKGARVVITRFGVVLGRGGGALQQMTLPFRLFVGGPLGSGLQWFSWIHLDDLCRAAQFVIENRKIHGPINFTAPQPIRNKELARAIGNILGRPYFVPAPGFMIKLIMGEFGSVLLEGQRVVPRLLESNGFRFDYPTIQEALGNLLQD</sequence>
<evidence type="ECO:0000313" key="5">
    <source>
        <dbReference type="Proteomes" id="UP000807825"/>
    </source>
</evidence>